<name>A0A2A2D3V0_9ACTN</name>
<reference evidence="1 2" key="1">
    <citation type="submission" date="2017-08" db="EMBL/GenBank/DDBJ databases">
        <title>Genome sequence of Streptomyces albireticuli NRRL B-1670.</title>
        <authorList>
            <person name="Graham D.E."/>
            <person name="Mahan K.M."/>
            <person name="Klingeman D.M."/>
            <person name="Hettich R.L."/>
            <person name="Parry R.J."/>
            <person name="Spain J.C."/>
        </authorList>
    </citation>
    <scope>NUCLEOTIDE SEQUENCE [LARGE SCALE GENOMIC DNA]</scope>
    <source>
        <strain evidence="1 2">NRRL B-1670</strain>
    </source>
</reference>
<proteinExistence type="predicted"/>
<dbReference type="RefSeq" id="WP_095583412.1">
    <property type="nucleotide sequence ID" value="NZ_JAJQQQ010000022.1"/>
</dbReference>
<organism evidence="1 2">
    <name type="scientific">Streptomyces albireticuli</name>
    <dbReference type="NCBI Taxonomy" id="1940"/>
    <lineage>
        <taxon>Bacteria</taxon>
        <taxon>Bacillati</taxon>
        <taxon>Actinomycetota</taxon>
        <taxon>Actinomycetes</taxon>
        <taxon>Kitasatosporales</taxon>
        <taxon>Streptomycetaceae</taxon>
        <taxon>Streptomyces</taxon>
    </lineage>
</organism>
<evidence type="ECO:0000313" key="2">
    <source>
        <dbReference type="Proteomes" id="UP000218944"/>
    </source>
</evidence>
<evidence type="ECO:0008006" key="3">
    <source>
        <dbReference type="Google" id="ProtNLM"/>
    </source>
</evidence>
<gene>
    <name evidence="1" type="ORF">CK936_26020</name>
</gene>
<comment type="caution">
    <text evidence="1">The sequence shown here is derived from an EMBL/GenBank/DDBJ whole genome shotgun (WGS) entry which is preliminary data.</text>
</comment>
<dbReference type="AlphaFoldDB" id="A0A2A2D3V0"/>
<keyword evidence="2" id="KW-1185">Reference proteome</keyword>
<dbReference type="EMBL" id="NSJV01000497">
    <property type="protein sequence ID" value="PAU46079.1"/>
    <property type="molecule type" value="Genomic_DNA"/>
</dbReference>
<evidence type="ECO:0000313" key="1">
    <source>
        <dbReference type="EMBL" id="PAU46079.1"/>
    </source>
</evidence>
<sequence length="91" mass="10464">MTDWTWEYLPDAEQVVGGLDPEVKQDVERLAGRLADAASVRHLGDPRIEESGVSRLLDHAEGRLIVWYQEHRRLAVVFVVRVQHWPADPRP</sequence>
<dbReference type="Proteomes" id="UP000218944">
    <property type="component" value="Unassembled WGS sequence"/>
</dbReference>
<protein>
    <recommendedName>
        <fullName evidence="3">Type II toxin-antitoxin system RelE/ParE family toxin</fullName>
    </recommendedName>
</protein>
<accession>A0A2A2D3V0</accession>